<dbReference type="Proteomes" id="UP000677228">
    <property type="component" value="Unassembled WGS sequence"/>
</dbReference>
<keyword evidence="1" id="KW-0677">Repeat</keyword>
<dbReference type="PANTHER" id="PTHR45641:SF19">
    <property type="entry name" value="NEPHROCYSTIN-3"/>
    <property type="match status" value="1"/>
</dbReference>
<keyword evidence="8" id="KW-1185">Reference proteome</keyword>
<evidence type="ECO:0000313" key="5">
    <source>
        <dbReference type="EMBL" id="CAF0913168.1"/>
    </source>
</evidence>
<dbReference type="PROSITE" id="PS50005">
    <property type="entry name" value="TPR"/>
    <property type="match status" value="1"/>
</dbReference>
<dbReference type="EMBL" id="CAJOBC010001700">
    <property type="protein sequence ID" value="CAF3693835.1"/>
    <property type="molecule type" value="Genomic_DNA"/>
</dbReference>
<dbReference type="AlphaFoldDB" id="A0A814AEM1"/>
<dbReference type="EMBL" id="CAJOBA010000706">
    <property type="protein sequence ID" value="CAF3551129.1"/>
    <property type="molecule type" value="Genomic_DNA"/>
</dbReference>
<dbReference type="Pfam" id="PF13374">
    <property type="entry name" value="TPR_10"/>
    <property type="match status" value="1"/>
</dbReference>
<evidence type="ECO:0000313" key="7">
    <source>
        <dbReference type="EMBL" id="CAF3693835.1"/>
    </source>
</evidence>
<dbReference type="EMBL" id="CAJNOK010000706">
    <property type="protein sequence ID" value="CAF0770303.1"/>
    <property type="molecule type" value="Genomic_DNA"/>
</dbReference>
<evidence type="ECO:0000256" key="1">
    <source>
        <dbReference type="ARBA" id="ARBA00022737"/>
    </source>
</evidence>
<keyword evidence="2 3" id="KW-0802">TPR repeat</keyword>
<evidence type="ECO:0000256" key="2">
    <source>
        <dbReference type="ARBA" id="ARBA00022803"/>
    </source>
</evidence>
<dbReference type="Gene3D" id="3.90.176.10">
    <property type="entry name" value="Toxin ADP-ribosyltransferase, Chain A, domain 1"/>
    <property type="match status" value="1"/>
</dbReference>
<reference evidence="5" key="1">
    <citation type="submission" date="2021-02" db="EMBL/GenBank/DDBJ databases">
        <authorList>
            <person name="Nowell W R."/>
        </authorList>
    </citation>
    <scope>NUCLEOTIDE SEQUENCE</scope>
</reference>
<protein>
    <submittedName>
        <fullName evidence="5">Uncharacterized protein</fullName>
    </submittedName>
</protein>
<name>A0A814AEM1_9BILA</name>
<dbReference type="EMBL" id="CAJNOQ010001700">
    <property type="protein sequence ID" value="CAF0913168.1"/>
    <property type="molecule type" value="Genomic_DNA"/>
</dbReference>
<proteinExistence type="predicted"/>
<dbReference type="InterPro" id="IPR019734">
    <property type="entry name" value="TPR_rpt"/>
</dbReference>
<evidence type="ECO:0000313" key="4">
    <source>
        <dbReference type="EMBL" id="CAF0770303.1"/>
    </source>
</evidence>
<sequence>MGDSSRTTTESTEKRTTDQNITTLLENYKFDQDFGVIWLNTYFKTDDEFCLKLKRIFTNLAIFDCPCDSINYFTQNPKKLSYFVCIVSHFNGQYFIPLIHDKSMIRHMYIYCRNSQEQQQWIDKNHEKIKNNIFINQNLLIKELKQFIFDANTRQNELLREISLSSTSFTYFRQIEISSPIRNLDKETIEFIQFQLLIEIILRLSLNEKAKSDMIKACHNYYSDNETQKKYISVFESNYETKTPLEWYTDPQMKFCHKLTNKALGTQDVDCLFPFRFLIQEMHKQLDELHKKSTKSISSPLHRGKLLTANTFRILRESMEGQGIICMNGFVSASVNEKVANMFNYKDGSASTDSNYERVQFLLNIANDKNQTTKPYACLNTVTKVQDEDEVLFSTGTLWFVKSIKEAGKSGMWLVELDLINEENNECCIGIKQYLKEKFEDKTTIMTLGNFLSEIDEYEKADRYYHVLLEELPPNHEDRSAIYMNIGLLHYKKEEFKIAEEYYGLAYEHFSKCNFTIAEKLKHRPKQDGIMQDCIEKLHSANSSTPSITPTTIPQTATSTTFCCHDEINLIPTSLVANHSSIGKLYNNLGLLCYNENKEACFKEAFGYFEKASNCFKEISDAPDLSAVYNNMGIVSYKLEKYHDALEFFDKAITTGLQLLSHDHRRIKNYVHNRAELSQVSNGKDPKRQKLKNDHT</sequence>
<dbReference type="Proteomes" id="UP000663829">
    <property type="component" value="Unassembled WGS sequence"/>
</dbReference>
<organism evidence="5 8">
    <name type="scientific">Didymodactylos carnosus</name>
    <dbReference type="NCBI Taxonomy" id="1234261"/>
    <lineage>
        <taxon>Eukaryota</taxon>
        <taxon>Metazoa</taxon>
        <taxon>Spiralia</taxon>
        <taxon>Gnathifera</taxon>
        <taxon>Rotifera</taxon>
        <taxon>Eurotatoria</taxon>
        <taxon>Bdelloidea</taxon>
        <taxon>Philodinida</taxon>
        <taxon>Philodinidae</taxon>
        <taxon>Didymodactylos</taxon>
    </lineage>
</organism>
<dbReference type="SUPFAM" id="SSF48452">
    <property type="entry name" value="TPR-like"/>
    <property type="match status" value="1"/>
</dbReference>
<gene>
    <name evidence="5" type="ORF">GPM918_LOCUS9255</name>
    <name evidence="4" type="ORF">OVA965_LOCUS3049</name>
    <name evidence="7" type="ORF">SRO942_LOCUS9256</name>
    <name evidence="6" type="ORF">TMI583_LOCUS3048</name>
</gene>
<accession>A0A814AEM1</accession>
<dbReference type="InterPro" id="IPR011990">
    <property type="entry name" value="TPR-like_helical_dom_sf"/>
</dbReference>
<dbReference type="Proteomes" id="UP000681722">
    <property type="component" value="Unassembled WGS sequence"/>
</dbReference>
<dbReference type="SUPFAM" id="SSF56399">
    <property type="entry name" value="ADP-ribosylation"/>
    <property type="match status" value="1"/>
</dbReference>
<dbReference type="PANTHER" id="PTHR45641">
    <property type="entry name" value="TETRATRICOPEPTIDE REPEAT PROTEIN (AFU_ORTHOLOGUE AFUA_6G03870)"/>
    <property type="match status" value="1"/>
</dbReference>
<feature type="repeat" description="TPR" evidence="3">
    <location>
        <begin position="626"/>
        <end position="659"/>
    </location>
</feature>
<evidence type="ECO:0000313" key="6">
    <source>
        <dbReference type="EMBL" id="CAF3551129.1"/>
    </source>
</evidence>
<dbReference type="Gene3D" id="1.25.40.10">
    <property type="entry name" value="Tetratricopeptide repeat domain"/>
    <property type="match status" value="2"/>
</dbReference>
<evidence type="ECO:0000256" key="3">
    <source>
        <dbReference type="PROSITE-ProRule" id="PRU00339"/>
    </source>
</evidence>
<dbReference type="SMART" id="SM00028">
    <property type="entry name" value="TPR"/>
    <property type="match status" value="3"/>
</dbReference>
<evidence type="ECO:0000313" key="8">
    <source>
        <dbReference type="Proteomes" id="UP000663829"/>
    </source>
</evidence>
<comment type="caution">
    <text evidence="5">The sequence shown here is derived from an EMBL/GenBank/DDBJ whole genome shotgun (WGS) entry which is preliminary data.</text>
</comment>
<dbReference type="Proteomes" id="UP000682733">
    <property type="component" value="Unassembled WGS sequence"/>
</dbReference>